<protein>
    <submittedName>
        <fullName evidence="5">ATP-binding cassette domain-containing protein</fullName>
    </submittedName>
</protein>
<dbReference type="Proteomes" id="UP001379533">
    <property type="component" value="Chromosome"/>
</dbReference>
<keyword evidence="3 5" id="KW-0067">ATP-binding</keyword>
<proteinExistence type="predicted"/>
<keyword evidence="2" id="KW-0547">Nucleotide-binding</keyword>
<reference evidence="5 6" key="1">
    <citation type="submission" date="2021-12" db="EMBL/GenBank/DDBJ databases">
        <title>Discovery of the Pendulisporaceae a myxobacterial family with distinct sporulation behavior and unique specialized metabolism.</title>
        <authorList>
            <person name="Garcia R."/>
            <person name="Popoff A."/>
            <person name="Bader C.D."/>
            <person name="Loehr J."/>
            <person name="Walesch S."/>
            <person name="Walt C."/>
            <person name="Boldt J."/>
            <person name="Bunk B."/>
            <person name="Haeckl F.J.F.P.J."/>
            <person name="Gunesch A.P."/>
            <person name="Birkelbach J."/>
            <person name="Nuebel U."/>
            <person name="Pietschmann T."/>
            <person name="Bach T."/>
            <person name="Mueller R."/>
        </authorList>
    </citation>
    <scope>NUCLEOTIDE SEQUENCE [LARGE SCALE GENOMIC DNA]</scope>
    <source>
        <strain evidence="5 6">MSr12523</strain>
    </source>
</reference>
<gene>
    <name evidence="5" type="ORF">LZC95_06145</name>
</gene>
<dbReference type="GO" id="GO:0005524">
    <property type="term" value="F:ATP binding"/>
    <property type="evidence" value="ECO:0007669"/>
    <property type="project" value="UniProtKB-KW"/>
</dbReference>
<dbReference type="PROSITE" id="PS50893">
    <property type="entry name" value="ABC_TRANSPORTER_2"/>
    <property type="match status" value="1"/>
</dbReference>
<dbReference type="EMBL" id="CP089982">
    <property type="protein sequence ID" value="WXA96418.1"/>
    <property type="molecule type" value="Genomic_DNA"/>
</dbReference>
<evidence type="ECO:0000259" key="4">
    <source>
        <dbReference type="PROSITE" id="PS50893"/>
    </source>
</evidence>
<dbReference type="InterPro" id="IPR050763">
    <property type="entry name" value="ABC_transporter_ATP-binding"/>
</dbReference>
<evidence type="ECO:0000313" key="5">
    <source>
        <dbReference type="EMBL" id="WXA96418.1"/>
    </source>
</evidence>
<dbReference type="Pfam" id="PF00005">
    <property type="entry name" value="ABC_tran"/>
    <property type="match status" value="1"/>
</dbReference>
<sequence length="336" mass="37151">MISVRGLRKIYRVHKRAAGLKAAALSLFRRQYTEVAAVDGISFEIAAGERVGFLGPNGAGKTTTLKVLSGLLHPSGGQVSVGGREPRKREDAFLKSIMLVLGQKQQLLWDLPPSETFELNRAIYQVPRDEYARTLAELVELLEIGDLIGRPSRQLSLGERMKCELAAALIHHPKVLFLDEPTIGLDVSMQTTIRRFIKDYNERYGATLILTSHYMDDVAALCPRVIVIDKGRISFDGKLEELVRRIRPDKRVVLRLGGHVDVGRLSAVGTVVRHGNGEAVLQVGHEDVSRTVAHALSALPVKDLTVEDAPLEEVMRELFEQNRAMTARKDGGEPLS</sequence>
<name>A0ABZ2KCK9_9BACT</name>
<dbReference type="InterPro" id="IPR003593">
    <property type="entry name" value="AAA+_ATPase"/>
</dbReference>
<evidence type="ECO:0000313" key="6">
    <source>
        <dbReference type="Proteomes" id="UP001379533"/>
    </source>
</evidence>
<dbReference type="InterPro" id="IPR003439">
    <property type="entry name" value="ABC_transporter-like_ATP-bd"/>
</dbReference>
<evidence type="ECO:0000256" key="3">
    <source>
        <dbReference type="ARBA" id="ARBA00022840"/>
    </source>
</evidence>
<accession>A0ABZ2KCK9</accession>
<dbReference type="Gene3D" id="3.40.50.300">
    <property type="entry name" value="P-loop containing nucleotide triphosphate hydrolases"/>
    <property type="match status" value="1"/>
</dbReference>
<keyword evidence="1" id="KW-0813">Transport</keyword>
<dbReference type="RefSeq" id="WP_394847034.1">
    <property type="nucleotide sequence ID" value="NZ_CP089982.1"/>
</dbReference>
<dbReference type="SMART" id="SM00382">
    <property type="entry name" value="AAA"/>
    <property type="match status" value="1"/>
</dbReference>
<dbReference type="SUPFAM" id="SSF52540">
    <property type="entry name" value="P-loop containing nucleoside triphosphate hydrolases"/>
    <property type="match status" value="1"/>
</dbReference>
<keyword evidence="6" id="KW-1185">Reference proteome</keyword>
<organism evidence="5 6">
    <name type="scientific">Pendulispora brunnea</name>
    <dbReference type="NCBI Taxonomy" id="2905690"/>
    <lineage>
        <taxon>Bacteria</taxon>
        <taxon>Pseudomonadati</taxon>
        <taxon>Myxococcota</taxon>
        <taxon>Myxococcia</taxon>
        <taxon>Myxococcales</taxon>
        <taxon>Sorangiineae</taxon>
        <taxon>Pendulisporaceae</taxon>
        <taxon>Pendulispora</taxon>
    </lineage>
</organism>
<evidence type="ECO:0000256" key="1">
    <source>
        <dbReference type="ARBA" id="ARBA00022448"/>
    </source>
</evidence>
<dbReference type="PANTHER" id="PTHR42711">
    <property type="entry name" value="ABC TRANSPORTER ATP-BINDING PROTEIN"/>
    <property type="match status" value="1"/>
</dbReference>
<dbReference type="InterPro" id="IPR027417">
    <property type="entry name" value="P-loop_NTPase"/>
</dbReference>
<feature type="domain" description="ABC transporter" evidence="4">
    <location>
        <begin position="22"/>
        <end position="255"/>
    </location>
</feature>
<dbReference type="PANTHER" id="PTHR42711:SF4">
    <property type="entry name" value="ABC TRANSPORTER RELATED"/>
    <property type="match status" value="1"/>
</dbReference>
<evidence type="ECO:0000256" key="2">
    <source>
        <dbReference type="ARBA" id="ARBA00022741"/>
    </source>
</evidence>